<dbReference type="Gene3D" id="3.30.2410.10">
    <property type="entry name" value="Hect, E3 ligase catalytic domain"/>
    <property type="match status" value="1"/>
</dbReference>
<keyword evidence="9 10" id="KW-0833">Ubl conjugation pathway</keyword>
<dbReference type="PANTHER" id="PTHR46654:SF1">
    <property type="entry name" value="E3 UBIQUITIN-PROTEIN LIGASE HECTD3"/>
    <property type="match status" value="1"/>
</dbReference>
<dbReference type="FunFam" id="2.30.30.40:FF:000264">
    <property type="entry name" value="HECT E3 ubiquitin ligase"/>
    <property type="match status" value="1"/>
</dbReference>
<dbReference type="eggNOG" id="KOG1426">
    <property type="taxonomic scope" value="Eukaryota"/>
</dbReference>
<dbReference type="SUPFAM" id="SSF56204">
    <property type="entry name" value="Hect, E3 ligase catalytic domain"/>
    <property type="match status" value="1"/>
</dbReference>
<dbReference type="EMBL" id="JH767133">
    <property type="protein sequence ID" value="EQC42089.1"/>
    <property type="molecule type" value="Genomic_DNA"/>
</dbReference>
<evidence type="ECO:0000256" key="7">
    <source>
        <dbReference type="ARBA" id="ARBA00022679"/>
    </source>
</evidence>
<feature type="region of interest" description="Disordered" evidence="11">
    <location>
        <begin position="1"/>
        <end position="22"/>
    </location>
</feature>
<dbReference type="EC" id="2.3.2.26" evidence="4"/>
<evidence type="ECO:0000313" key="17">
    <source>
        <dbReference type="Proteomes" id="UP000030762"/>
    </source>
</evidence>
<dbReference type="OMA" id="SAMDSEM"/>
<dbReference type="Gene3D" id="3.30.2160.10">
    <property type="entry name" value="Hect, E3 ligase catalytic domain"/>
    <property type="match status" value="1"/>
</dbReference>
<evidence type="ECO:0000256" key="3">
    <source>
        <dbReference type="ARBA" id="ARBA00004906"/>
    </source>
</evidence>
<dbReference type="SUPFAM" id="SSF159034">
    <property type="entry name" value="Mib/herc2 domain-like"/>
    <property type="match status" value="1"/>
</dbReference>
<accession>T0QV62</accession>
<evidence type="ECO:0000256" key="11">
    <source>
        <dbReference type="SAM" id="MobiDB-lite"/>
    </source>
</evidence>
<dbReference type="InterPro" id="IPR035983">
    <property type="entry name" value="Hect_E3_ubiquitin_ligase"/>
</dbReference>
<dbReference type="CDD" id="cd14306">
    <property type="entry name" value="UBA_VP13D"/>
    <property type="match status" value="2"/>
</dbReference>
<evidence type="ECO:0000256" key="9">
    <source>
        <dbReference type="ARBA" id="ARBA00022786"/>
    </source>
</evidence>
<evidence type="ECO:0000256" key="2">
    <source>
        <dbReference type="ARBA" id="ARBA00004496"/>
    </source>
</evidence>
<keyword evidence="7" id="KW-0808">Transferase</keyword>
<dbReference type="Pfam" id="PF22562">
    <property type="entry name" value="UBA_7"/>
    <property type="match status" value="1"/>
</dbReference>
<name>T0QV62_SAPDV</name>
<evidence type="ECO:0000259" key="15">
    <source>
        <dbReference type="PROSITE" id="PS51416"/>
    </source>
</evidence>
<dbReference type="Pfam" id="PF00622">
    <property type="entry name" value="SPRY"/>
    <property type="match status" value="3"/>
</dbReference>
<dbReference type="PROSITE" id="PS50188">
    <property type="entry name" value="B302_SPRY"/>
    <property type="match status" value="3"/>
</dbReference>
<feature type="region of interest" description="Disordered" evidence="11">
    <location>
        <begin position="209"/>
        <end position="229"/>
    </location>
</feature>
<dbReference type="InterPro" id="IPR001870">
    <property type="entry name" value="B30.2/SPRY"/>
</dbReference>
<dbReference type="GO" id="GO:0061630">
    <property type="term" value="F:ubiquitin protein ligase activity"/>
    <property type="evidence" value="ECO:0007669"/>
    <property type="project" value="UniProtKB-EC"/>
</dbReference>
<feature type="compositionally biased region" description="Acidic residues" evidence="11">
    <location>
        <begin position="2768"/>
        <end position="2777"/>
    </location>
</feature>
<dbReference type="Gene3D" id="2.30.30.40">
    <property type="entry name" value="SH3 Domains"/>
    <property type="match status" value="1"/>
</dbReference>
<dbReference type="InterPro" id="IPR009060">
    <property type="entry name" value="UBA-like_sf"/>
</dbReference>
<dbReference type="InParanoid" id="T0QV62"/>
<evidence type="ECO:0000313" key="16">
    <source>
        <dbReference type="EMBL" id="EQC42089.1"/>
    </source>
</evidence>
<dbReference type="InterPro" id="IPR000569">
    <property type="entry name" value="HECT_dom"/>
</dbReference>
<dbReference type="Proteomes" id="UP000030762">
    <property type="component" value="Unassembled WGS sequence"/>
</dbReference>
<evidence type="ECO:0000256" key="8">
    <source>
        <dbReference type="ARBA" id="ARBA00022737"/>
    </source>
</evidence>
<feature type="active site" description="Glycyl thioester intermediate" evidence="10">
    <location>
        <position position="3973"/>
    </location>
</feature>
<dbReference type="Pfam" id="PF00632">
    <property type="entry name" value="HECT"/>
    <property type="match status" value="1"/>
</dbReference>
<evidence type="ECO:0000256" key="4">
    <source>
        <dbReference type="ARBA" id="ARBA00012485"/>
    </source>
</evidence>
<dbReference type="PROSITE" id="PS51416">
    <property type="entry name" value="MIB_HERC2"/>
    <property type="match status" value="1"/>
</dbReference>
<comment type="subcellular location">
    <subcellularLocation>
        <location evidence="2">Cytoplasm</location>
    </subcellularLocation>
</comment>
<dbReference type="GO" id="GO:0016567">
    <property type="term" value="P:protein ubiquitination"/>
    <property type="evidence" value="ECO:0007669"/>
    <property type="project" value="InterPro"/>
</dbReference>
<feature type="region of interest" description="Disordered" evidence="11">
    <location>
        <begin position="116"/>
        <end position="163"/>
    </location>
</feature>
<comment type="pathway">
    <text evidence="3">Protein modification; protein ubiquitination.</text>
</comment>
<dbReference type="InterPro" id="IPR013320">
    <property type="entry name" value="ConA-like_dom_sf"/>
</dbReference>
<dbReference type="InterPro" id="IPR010606">
    <property type="entry name" value="Mib_Herc2"/>
</dbReference>
<feature type="domain" description="B30.2/SPRY" evidence="13">
    <location>
        <begin position="793"/>
        <end position="987"/>
    </location>
</feature>
<reference evidence="16 17" key="1">
    <citation type="submission" date="2012-04" db="EMBL/GenBank/DDBJ databases">
        <title>The Genome Sequence of Saprolegnia declina VS20.</title>
        <authorList>
            <consortium name="The Broad Institute Genome Sequencing Platform"/>
            <person name="Russ C."/>
            <person name="Nusbaum C."/>
            <person name="Tyler B."/>
            <person name="van West P."/>
            <person name="Dieguez-Uribeondo J."/>
            <person name="de Bruijn I."/>
            <person name="Tripathy S."/>
            <person name="Jiang R."/>
            <person name="Young S.K."/>
            <person name="Zeng Q."/>
            <person name="Gargeya S."/>
            <person name="Fitzgerald M."/>
            <person name="Haas B."/>
            <person name="Abouelleil A."/>
            <person name="Alvarado L."/>
            <person name="Arachchi H.M."/>
            <person name="Berlin A."/>
            <person name="Chapman S.B."/>
            <person name="Goldberg J."/>
            <person name="Griggs A."/>
            <person name="Gujja S."/>
            <person name="Hansen M."/>
            <person name="Howarth C."/>
            <person name="Imamovic A."/>
            <person name="Larimer J."/>
            <person name="McCowen C."/>
            <person name="Montmayeur A."/>
            <person name="Murphy C."/>
            <person name="Neiman D."/>
            <person name="Pearson M."/>
            <person name="Priest M."/>
            <person name="Roberts A."/>
            <person name="Saif S."/>
            <person name="Shea T."/>
            <person name="Sisk P."/>
            <person name="Sykes S."/>
            <person name="Wortman J."/>
            <person name="Nusbaum C."/>
            <person name="Birren B."/>
        </authorList>
    </citation>
    <scope>NUCLEOTIDE SEQUENCE [LARGE SCALE GENOMIC DNA]</scope>
    <source>
        <strain evidence="16 17">VS20</strain>
    </source>
</reference>
<evidence type="ECO:0000256" key="10">
    <source>
        <dbReference type="PROSITE-ProRule" id="PRU00104"/>
    </source>
</evidence>
<dbReference type="InterPro" id="IPR015940">
    <property type="entry name" value="UBA"/>
</dbReference>
<dbReference type="eggNOG" id="KOG2177">
    <property type="taxonomic scope" value="Eukaryota"/>
</dbReference>
<evidence type="ECO:0000259" key="14">
    <source>
        <dbReference type="PROSITE" id="PS50237"/>
    </source>
</evidence>
<dbReference type="eggNOG" id="KOG2242">
    <property type="taxonomic scope" value="Eukaryota"/>
</dbReference>
<feature type="region of interest" description="Disordered" evidence="11">
    <location>
        <begin position="2223"/>
        <end position="2251"/>
    </location>
</feature>
<dbReference type="InterPro" id="IPR043136">
    <property type="entry name" value="B30.2/SPRY_sf"/>
</dbReference>
<evidence type="ECO:0000256" key="5">
    <source>
        <dbReference type="ARBA" id="ARBA00022490"/>
    </source>
</evidence>
<dbReference type="GO" id="GO:0005737">
    <property type="term" value="C:cytoplasm"/>
    <property type="evidence" value="ECO:0007669"/>
    <property type="project" value="UniProtKB-SubCell"/>
</dbReference>
<dbReference type="GeneID" id="19941657"/>
<feature type="region of interest" description="Disordered" evidence="11">
    <location>
        <begin position="2081"/>
        <end position="2104"/>
    </location>
</feature>
<feature type="domain" description="B30.2/SPRY" evidence="13">
    <location>
        <begin position="3093"/>
        <end position="3286"/>
    </location>
</feature>
<dbReference type="Gene3D" id="1.10.8.10">
    <property type="entry name" value="DNA helicase RuvA subunit, C-terminal domain"/>
    <property type="match status" value="2"/>
</dbReference>
<keyword evidence="8" id="KW-0677">Repeat</keyword>
<dbReference type="FunFam" id="3.30.2410.10:FF:000006">
    <property type="entry name" value="probable E3 ubiquitin-protein ligase HERC1 isoform X2"/>
    <property type="match status" value="1"/>
</dbReference>
<dbReference type="SUPFAM" id="SSF46934">
    <property type="entry name" value="UBA-like"/>
    <property type="match status" value="2"/>
</dbReference>
<dbReference type="GO" id="GO:0046872">
    <property type="term" value="F:metal ion binding"/>
    <property type="evidence" value="ECO:0007669"/>
    <property type="project" value="InterPro"/>
</dbReference>
<dbReference type="SMART" id="SM00119">
    <property type="entry name" value="HECTc"/>
    <property type="match status" value="1"/>
</dbReference>
<feature type="domain" description="MIB/HERC2" evidence="15">
    <location>
        <begin position="2894"/>
        <end position="2969"/>
    </location>
</feature>
<protein>
    <recommendedName>
        <fullName evidence="4">HECT-type E3 ubiquitin transferase</fullName>
        <ecNumber evidence="4">2.3.2.26</ecNumber>
    </recommendedName>
</protein>
<dbReference type="VEuPathDB" id="FungiDB:SDRG_00930"/>
<feature type="compositionally biased region" description="Basic and acidic residues" evidence="11">
    <location>
        <begin position="2223"/>
        <end position="2241"/>
    </location>
</feature>
<dbReference type="InterPro" id="IPR041969">
    <property type="entry name" value="VP13D_UBA"/>
</dbReference>
<dbReference type="SMART" id="SM00165">
    <property type="entry name" value="UBA"/>
    <property type="match status" value="2"/>
</dbReference>
<feature type="domain" description="HECT" evidence="14">
    <location>
        <begin position="3659"/>
        <end position="4017"/>
    </location>
</feature>
<feature type="compositionally biased region" description="Basic and acidic residues" evidence="11">
    <location>
        <begin position="116"/>
        <end position="138"/>
    </location>
</feature>
<dbReference type="InterPro" id="IPR037252">
    <property type="entry name" value="Mib_Herc2_sf"/>
</dbReference>
<sequence length="4017" mass="439597">MNSAESDMARPLPTDLLDPLDKMTSETRSQRLMTELAALSADRDHVISMESLTYLSAMGRVEAIKLAVEKPLADAPTKGTDRVSADAARRQRVEELTRFFMEAKSDIEFALSGGLGRRERARQDQIDSDGKSDEEKSDASMQEASMDDATPDSVTDEAPPSAERTHFQLLSDPIDARVFHPLLLSIRDSDPLLYGTMLCHPLVAVHDPRREKQQKVQLPSKTKKKKQKNDIPAMYQPDFAAPLLTDDEATVHVARFVARALADGTIPALLLAAQVVLSFDLSKQYPLVSHLKVLRGEAAPGESAPAVPKVQPKKPLVPSSDVVLDTADFMSSVMELEGTMGPLAALRSRLGRLEDSMDEDMDAMSNSSSSQLPLEEVADEEALMARAIALSLSPELQVKDADAIESTVDMDTLLSENAPKALPTAYSPDELTAFAIFDLSSASDAAVAGSVVLQYLWTGVHVICREYVELAETKRTVSSSNPIVPNPLAFLLLQSMLARVGAHVDVSDRDALVFTSGGLVLLHALDAYLFHVHVMGIAPASVGLGQSSTNANPLPLALKNVLLHYMAGLEGPDAPLDPIVFTDASASLSASVARYRACLPAQARVTWARGIAHFYPTHSERHALLHSLLEQLPQSHAQVDLLCTRLAIPDLALGFVPVLHEEYSAETSPRTLLDDDALVSSKLCIWPPSLVRESLEANTCRSSSIMDFLLTVAPGLFDVTTTRDASLDTVMSMYAQAFESQADALKQTWSHLLPTMQKLTDYVANEPEFRMVALPTPAFSSTTVPHLGKAPNARLQLLRALQDGLLASLHGSIAGDEPTRLEFDGARCADTLTLVDGQSSAKQHTAKQWGMVLSTYGCAPNTGLHEWAVRLDRCEKGHVFLGVSTREASVATYVGGDRHGWGLIGTRALWHNRSKVRGDYGDGFSTGSVVRIRLNTDTGALSFGLLDDDSDWGIAFDGLTQHGTLYPAIGLYQRDDQVTLVPASLGSSSATISADHAITPLYQEVVLHTFFEYVHSVVESLPDFLLALGLPLFSSLCLLVRQAQRNPNHPLATMFALHLLPKCMEVLLRLDEPKSTTNQQGQLGLAIDGKWELKSMAAGTIPAQQYVLDIDQSPDGGMRGHSASSSVAVEGVVRGTRVSFVETWTQGGTCLVQGRLRIDGRVFHGTYEDTKSHTIGSIVGSALLPRASPCPNLKLIVQMVVGTLIGAYNTVLLTSDPEPSAYQSFHASDETDNTSPLSPEATTEEYEEWVQSPLFSGGLPELLPHVTVAAQRFAVPTARWSAMASRWTQAVSPTLTSVPVEPSTFLADLIAGRNDVDAHITKHAGESPFLRLGGDAMKTARRMICACMLWHTGLTLDNMVISETDRPHENVLHIWRAAQRVVEWSVRMKQQHSHSYSDMATYLMQRARFLLQLQNPLALNCASSERLFSETLMHVSRFLQATGTHLGKLHQLLLRNAGRAYFRAMGLHSMRFVLELGLTNSSSALCHALQWLHLDPLADKTALQKLRMHHFDHGIHGCGRVLHGHVKDAWEALYAHLASTLSRATWAKDADLQLVVLQAWGVLITPDDHAFVSRVGIFRILQTVLDEARSSAIVPKHIVQAALKVVHLLAAQVATGTLPEETSVATSIPLSRKPSGPETLGKSVFEMLFTELRNAQEGSASKEAQQYGLQICGLLYSVSTAPLCRQHLSSPKWLRLLLRLVETGTSPVQRRVLQLLRRLLPHIHPRRCVQWAEADDDMEDDTMMLDDPAPGHTPSSLVVFFLTVLASSLPASFAQWQLTQLAGPSSPSRLSPGSSHGLVGEVVHLLRSLFVADGWKSILHDVLLDALSKQETLFVSEADAPDALLSQWTAWYRDQMQACAALCVLGGHIEGLQVGHMVKLAPRPSSSDVVFKGAKGVLVGMDLDKSSVEVLLQKSSEWTGAGASTSTSNNRPIRVALEDIVQCPEVEWKDMQPEVVQRLVVHHTPQFLQAVLGIAAPSTTNASEDENKEPKDAPLSMDLIRSVVDEEQKMLQALVGLHGIRAMGPWLHQPACPAWLQPTLPLLCQVATLPTSTSGLTDLSILEEQWLLLYRKWLEEHQGKFPKEASPTSAAAATDADASKSAPAAAAPPSAMCLQMMEMGFPREWCEVALAKCAYQVEVAINFCFEHSSEMDRLVQQATQKAKAPAPRKERAEPSVPPMLLEQLSEMGFPVNWCKKALLANRNNVDAALTWILSNGEALEAEDRREEEKAKDVVEHVERSTVRQGPNPLRHISGQASISDDLLVEGMAGGGFASVGAPDCIVFTGRWYYEATLLTSGCIQIGWVDAAFSGASERGTGVGDGPHSWAYDGWRQQKWHGLSSPYGRKWKVGDIIGCGVDCDAGTIFFCLNGEYMGVAFRGIDVSGGLYPCASFNRRERLAFNFGGLPFCTTSLAHANFAPILHTLPTDPATYVKGSLEDSLEECMGEEQYASDARYFGKDLKAAATVPGRAKLQNAVVLQSSSSSASLLGDWMQLTRQLAILHARKALLAIWSQWPVDLAVPDVPADSFYTFLKLVAPYATQVTNDDAILSSLDTLRPLTLQMLASHPGLATSMLSALSDHVALAGTRKYAKIPWDAPNELVVLSSLAQLNDAPWTDNEVLTHPNVHFAEWVTFLLLEHGRPSVREALLQAWICVLKSPSLCLKDKAAQLLSRFVPEMPLETITHFPLERLVALCAQRLAKEYVHFPICSKYLQHLMELTSTLCIVHGDVLPTSSLAQRVLAAKAAYETLQPLELLETSCVDEVEKQDESMGDDDDEDGMTPPPPPPPMDLAAIAQMNAEDKNGQPVDAPVATATRSPVPPFPLQLVDSSLLTPEQRAHMEAAYLGFKSGAPVSWPYGFDMGVVSDDAKAHLWTGTVTQLKVQRPVDDLEAAKAAAEVIPPLGIGCKVKRGPHWKWRDQDGGDGMIGTVEGISPWSGVEGEGMSVRWPNEALYTYRWGADGNYDLTHVEVDDQNNVVRTYPTPKPTVGATLSAADILANPFSVELHFGMVLRVWPSTHHGRVEGVVEWPDHQAVIAVAGTFADHTLQLQEVAMLQGDMDMGWSLRFGCERWLPGTKYSLVVDASTCWGDAVYYGWHEKTWSLVKSQVRLQSELLFSLDPHAANAALQVATDGQSVQCLSGDSRNLVLGTVGFSAGVHYWELRVDQAEFGSVFLGVCEKQTKGTTVVNLNRWQGWGFVNFRATYHNSTERIYGDHFNAGDTIGVCLNMESGKLSFFMDGIKYGEHIVTDLGTAFEGLKHDNQSPKTLYPCIGLRKAGDKVTLNGKWISSPGVPPALVCKTAMAFSSLVHRLVQQPPAPLPESFVHSGYRQYHRWLTQHTLRVLTRGRLSVDLDTAVTSCQRVCDAAQAPIAIVAGDRVRILSKGGRALDAPEEAVVLGVYRDRLWYRVETQGNEGSEEGRSYAWYWDGAELPELILVKRNGIDVSASAIPAPAPSSTPELHADELLALSSLGGYQSLALAPVHSLSTDVQLIEHLNGLCATHGVDAVNLSWSHIQAVQQPLPVDGLSASMLRARLALLLAFQQLVLQASPLLCFDDGSRTSRELLTLRRLVCTSTKLGLWDSVLRATTTATPLPSDEYEDPREIRVLRINRIQAQASKLALCPAPSDRLRKSVFGQLYREMRTWSDSGFRRAYIGKGHGGQKRAFKVKFLGEGVNDYGGPYRAVFEQIVDELQMDQVEVTKGEQGLLPLLVPCPNRRAGTGSNQDKFVLNPSCGTISVAVGPIALELHRFLGKLIGMAVRHGLQMGLDVPSVVWRPLVGLPLHVAHLREIDVVAANMLEQVQDDALNGEPLVFTTHLSDGTEVPLLPDGDARSVDSSNRAEYIELSIRKRLNESSPQLQALREGLASVLPMELTGLFTAREFEVLVCGRRQVDVNLLQQCTEYEDVDPQSDHIQFFWQVLHELSNEDRTLFLRFVWARSRMPNSAKEFPMNFKIQAPHDQGARQTPDAYLPHAQTCFFSLSLPAYSTKEILRAKLLYAIQNSPNMDADVRLHNAEGWADA</sequence>
<dbReference type="STRING" id="1156394.T0QV62"/>
<feature type="domain" description="UBA" evidence="12">
    <location>
        <begin position="2167"/>
        <end position="2215"/>
    </location>
</feature>
<evidence type="ECO:0000256" key="6">
    <source>
        <dbReference type="ARBA" id="ARBA00022553"/>
    </source>
</evidence>
<dbReference type="PROSITE" id="PS50237">
    <property type="entry name" value="HECT"/>
    <property type="match status" value="1"/>
</dbReference>
<dbReference type="Pfam" id="PF06701">
    <property type="entry name" value="MIB_HERC2"/>
    <property type="match status" value="1"/>
</dbReference>
<feature type="domain" description="UBA" evidence="12">
    <location>
        <begin position="2115"/>
        <end position="2147"/>
    </location>
</feature>
<dbReference type="CDD" id="cd11709">
    <property type="entry name" value="SPRY"/>
    <property type="match status" value="2"/>
</dbReference>
<dbReference type="SUPFAM" id="SSF49899">
    <property type="entry name" value="Concanavalin A-like lectins/glucanases"/>
    <property type="match status" value="3"/>
</dbReference>
<dbReference type="Gene3D" id="3.90.1750.10">
    <property type="entry name" value="Hect, E3 ligase catalytic domains"/>
    <property type="match status" value="1"/>
</dbReference>
<proteinExistence type="predicted"/>
<feature type="domain" description="B30.2/SPRY" evidence="13">
    <location>
        <begin position="2222"/>
        <end position="2406"/>
    </location>
</feature>
<dbReference type="RefSeq" id="XP_008604658.1">
    <property type="nucleotide sequence ID" value="XM_008606436.1"/>
</dbReference>
<dbReference type="OrthoDB" id="239701at2759"/>
<dbReference type="InterPro" id="IPR003877">
    <property type="entry name" value="SPRY_dom"/>
</dbReference>
<comment type="catalytic activity">
    <reaction evidence="1">
        <text>S-ubiquitinyl-[E2 ubiquitin-conjugating enzyme]-L-cysteine + [acceptor protein]-L-lysine = [E2 ubiquitin-conjugating enzyme]-L-cysteine + N(6)-ubiquitinyl-[acceptor protein]-L-lysine.</text>
        <dbReference type="EC" id="2.3.2.26"/>
    </reaction>
</comment>
<evidence type="ECO:0000259" key="12">
    <source>
        <dbReference type="PROSITE" id="PS50030"/>
    </source>
</evidence>
<feature type="compositionally biased region" description="Low complexity" evidence="11">
    <location>
        <begin position="2084"/>
        <end position="2104"/>
    </location>
</feature>
<keyword evidence="17" id="KW-1185">Reference proteome</keyword>
<keyword evidence="5" id="KW-0963">Cytoplasm</keyword>
<dbReference type="InterPro" id="IPR042469">
    <property type="entry name" value="HECTD3"/>
</dbReference>
<dbReference type="SMART" id="SM00449">
    <property type="entry name" value="SPRY"/>
    <property type="match status" value="3"/>
</dbReference>
<gene>
    <name evidence="16" type="ORF">SDRG_00930</name>
</gene>
<feature type="region of interest" description="Disordered" evidence="11">
    <location>
        <begin position="1222"/>
        <end position="1241"/>
    </location>
</feature>
<keyword evidence="6" id="KW-0597">Phosphoprotein</keyword>
<organism evidence="16 17">
    <name type="scientific">Saprolegnia diclina (strain VS20)</name>
    <dbReference type="NCBI Taxonomy" id="1156394"/>
    <lineage>
        <taxon>Eukaryota</taxon>
        <taxon>Sar</taxon>
        <taxon>Stramenopiles</taxon>
        <taxon>Oomycota</taxon>
        <taxon>Saprolegniomycetes</taxon>
        <taxon>Saprolegniales</taxon>
        <taxon>Saprolegniaceae</taxon>
        <taxon>Saprolegnia</taxon>
    </lineage>
</organism>
<dbReference type="Gene3D" id="2.60.120.920">
    <property type="match status" value="3"/>
</dbReference>
<evidence type="ECO:0000256" key="1">
    <source>
        <dbReference type="ARBA" id="ARBA00000885"/>
    </source>
</evidence>
<dbReference type="PROSITE" id="PS50030">
    <property type="entry name" value="UBA"/>
    <property type="match status" value="2"/>
</dbReference>
<evidence type="ECO:0000259" key="13">
    <source>
        <dbReference type="PROSITE" id="PS50188"/>
    </source>
</evidence>
<dbReference type="PANTHER" id="PTHR46654">
    <property type="entry name" value="E3 UBIQUITIN-PROTEIN LIGASE HECTD3"/>
    <property type="match status" value="1"/>
</dbReference>
<feature type="region of interest" description="Disordered" evidence="11">
    <location>
        <begin position="2762"/>
        <end position="2789"/>
    </location>
</feature>